<gene>
    <name evidence="1" type="ORF">SD70_27795</name>
</gene>
<reference evidence="1 2" key="1">
    <citation type="submission" date="2014-12" db="EMBL/GenBank/DDBJ databases">
        <title>Draft genome sequence of Paenibacillus kamchatkensis strain B-2647.</title>
        <authorList>
            <person name="Karlyshev A.V."/>
            <person name="Kudryashova E.B."/>
        </authorList>
    </citation>
    <scope>NUCLEOTIDE SEQUENCE [LARGE SCALE GENOMIC DNA]</scope>
    <source>
        <strain evidence="1 2">VKM B-2647</strain>
    </source>
</reference>
<comment type="caution">
    <text evidence="1">The sequence shown here is derived from an EMBL/GenBank/DDBJ whole genome shotgun (WGS) entry which is preliminary data.</text>
</comment>
<sequence>MNKHYLFKENEIENICNHFGKHVYEKVLRDIEAYADKWNLTSFQFIPSYSAKLVFKCYSEKFGSAVLKIGNPSVKEIFTEIQTLSQYNGYNGRRFCKVFDADIENGVILEERVQPGNTLRDESSLDKRLSVFCSLYKGLHIAPANEQIFPTYTGWVGRITEYMSERQDCKELYGYMKKAKDICSSVAALYSQKMLLHGDFHHDNILLGNDGKYVIIDPKGVVGDPVFDVPRFILNEFGDEITAELAKKINEIICVLEKSLHIPNDIIKKCLFVETAMGICWMAEDGITPEEYPKLLKTVAFAEAIMNN</sequence>
<dbReference type="Proteomes" id="UP000031967">
    <property type="component" value="Unassembled WGS sequence"/>
</dbReference>
<dbReference type="RefSeq" id="WP_041051639.1">
    <property type="nucleotide sequence ID" value="NZ_JXAK01000070.1"/>
</dbReference>
<dbReference type="InterPro" id="IPR006748">
    <property type="entry name" value="NH2Glyco/OHUrea_AB-resist_kin"/>
</dbReference>
<dbReference type="Gene3D" id="3.90.1200.10">
    <property type="match status" value="1"/>
</dbReference>
<keyword evidence="2" id="KW-1185">Reference proteome</keyword>
<dbReference type="Pfam" id="PF04655">
    <property type="entry name" value="APH_6_hur"/>
    <property type="match status" value="1"/>
</dbReference>
<protein>
    <submittedName>
        <fullName evidence="1">Aminoglycoside resistance protein</fullName>
    </submittedName>
</protein>
<proteinExistence type="predicted"/>
<dbReference type="EMBL" id="JXAK01000070">
    <property type="protein sequence ID" value="KIL38230.1"/>
    <property type="molecule type" value="Genomic_DNA"/>
</dbReference>
<evidence type="ECO:0000313" key="1">
    <source>
        <dbReference type="EMBL" id="KIL38230.1"/>
    </source>
</evidence>
<accession>A0ABR5ACA5</accession>
<evidence type="ECO:0000313" key="2">
    <source>
        <dbReference type="Proteomes" id="UP000031967"/>
    </source>
</evidence>
<dbReference type="InterPro" id="IPR011009">
    <property type="entry name" value="Kinase-like_dom_sf"/>
</dbReference>
<organism evidence="1 2">
    <name type="scientific">Gordoniibacillus kamchatkensis</name>
    <dbReference type="NCBI Taxonomy" id="1590651"/>
    <lineage>
        <taxon>Bacteria</taxon>
        <taxon>Bacillati</taxon>
        <taxon>Bacillota</taxon>
        <taxon>Bacilli</taxon>
        <taxon>Bacillales</taxon>
        <taxon>Paenibacillaceae</taxon>
        <taxon>Gordoniibacillus</taxon>
    </lineage>
</organism>
<dbReference type="SUPFAM" id="SSF56112">
    <property type="entry name" value="Protein kinase-like (PK-like)"/>
    <property type="match status" value="1"/>
</dbReference>
<name>A0ABR5ACA5_9BACL</name>